<feature type="compositionally biased region" description="Polar residues" evidence="1">
    <location>
        <begin position="284"/>
        <end position="297"/>
    </location>
</feature>
<protein>
    <submittedName>
        <fullName evidence="2">Uncharacterized protein</fullName>
    </submittedName>
</protein>
<comment type="caution">
    <text evidence="2">The sequence shown here is derived from an EMBL/GenBank/DDBJ whole genome shotgun (WGS) entry which is preliminary data.</text>
</comment>
<dbReference type="EMBL" id="CAICTM010000343">
    <property type="protein sequence ID" value="CAB9508367.1"/>
    <property type="molecule type" value="Genomic_DNA"/>
</dbReference>
<feature type="region of interest" description="Disordered" evidence="1">
    <location>
        <begin position="28"/>
        <end position="69"/>
    </location>
</feature>
<gene>
    <name evidence="2" type="ORF">SEMRO_344_G122260.1</name>
</gene>
<dbReference type="AlphaFoldDB" id="A0A9N8DSR6"/>
<sequence>MPAPTTRFLLGRRGRHLYPLRTAAGMLSSSASDSKSSNTNASSSSSTPTTVTQVGRHSIPPKQSKSWGCKLKRGGNNGGMMSPTYAYGFPPAAHATVGSGRWAFSPIVAVTLILLSVCFVGAYCLVLRIDETIQESVSGATSTSTTTTTTTSNSDSILSIATKTDDRMATSIPPNFHATTTTTTTTSTIATRMEKAVPPPPQSSSDETFMVPLYLNVTVFQIPCDELTVQVVQADHSEGESPKTATDRLVFKTVMVDEEELQSARIARGLVSSSSSTKKRDDNNNATTTRESLSQQDVLLPVQRKLEEDEETEQAQHTNQQQEEEQMSSSSSSSHNHHHHPTQGCQIKGHLQLPIGNAQRPAIVSVKALYPQQQQPHDINLSHRVDMLKLGSSRKKFPMEETMVMGKKFQPRTYTDRKENDNDQQQQQRELLVVHRYQVFNNFRLRELVPPVTKKSQPTKASEIQIVFVPPSSKNY</sequence>
<feature type="compositionally biased region" description="Polar residues" evidence="1">
    <location>
        <begin position="48"/>
        <end position="66"/>
    </location>
</feature>
<evidence type="ECO:0000313" key="3">
    <source>
        <dbReference type="Proteomes" id="UP001153069"/>
    </source>
</evidence>
<evidence type="ECO:0000256" key="1">
    <source>
        <dbReference type="SAM" id="MobiDB-lite"/>
    </source>
</evidence>
<keyword evidence="3" id="KW-1185">Reference proteome</keyword>
<feature type="compositionally biased region" description="Low complexity" evidence="1">
    <location>
        <begin position="28"/>
        <end position="47"/>
    </location>
</feature>
<name>A0A9N8DSR6_9STRA</name>
<evidence type="ECO:0000313" key="2">
    <source>
        <dbReference type="EMBL" id="CAB9508367.1"/>
    </source>
</evidence>
<reference evidence="2" key="1">
    <citation type="submission" date="2020-06" db="EMBL/GenBank/DDBJ databases">
        <authorList>
            <consortium name="Plant Systems Biology data submission"/>
        </authorList>
    </citation>
    <scope>NUCLEOTIDE SEQUENCE</scope>
    <source>
        <strain evidence="2">D6</strain>
    </source>
</reference>
<organism evidence="2 3">
    <name type="scientific">Seminavis robusta</name>
    <dbReference type="NCBI Taxonomy" id="568900"/>
    <lineage>
        <taxon>Eukaryota</taxon>
        <taxon>Sar</taxon>
        <taxon>Stramenopiles</taxon>
        <taxon>Ochrophyta</taxon>
        <taxon>Bacillariophyta</taxon>
        <taxon>Bacillariophyceae</taxon>
        <taxon>Bacillariophycidae</taxon>
        <taxon>Naviculales</taxon>
        <taxon>Naviculaceae</taxon>
        <taxon>Seminavis</taxon>
    </lineage>
</organism>
<proteinExistence type="predicted"/>
<feature type="region of interest" description="Disordered" evidence="1">
    <location>
        <begin position="267"/>
        <end position="345"/>
    </location>
</feature>
<accession>A0A9N8DSR6</accession>
<dbReference type="Proteomes" id="UP001153069">
    <property type="component" value="Unassembled WGS sequence"/>
</dbReference>